<organism evidence="1 3">
    <name type="scientific">Forsythia ovata</name>
    <dbReference type="NCBI Taxonomy" id="205694"/>
    <lineage>
        <taxon>Eukaryota</taxon>
        <taxon>Viridiplantae</taxon>
        <taxon>Streptophyta</taxon>
        <taxon>Embryophyta</taxon>
        <taxon>Tracheophyta</taxon>
        <taxon>Spermatophyta</taxon>
        <taxon>Magnoliopsida</taxon>
        <taxon>eudicotyledons</taxon>
        <taxon>Gunneridae</taxon>
        <taxon>Pentapetalae</taxon>
        <taxon>asterids</taxon>
        <taxon>lamiids</taxon>
        <taxon>Lamiales</taxon>
        <taxon>Oleaceae</taxon>
        <taxon>Forsythieae</taxon>
        <taxon>Forsythia</taxon>
    </lineage>
</organism>
<dbReference type="EMBL" id="JBFOLJ010000002">
    <property type="protein sequence ID" value="KAL2552897.1"/>
    <property type="molecule type" value="Genomic_DNA"/>
</dbReference>
<proteinExistence type="predicted"/>
<protein>
    <submittedName>
        <fullName evidence="1">Uncharacterized protein</fullName>
    </submittedName>
</protein>
<gene>
    <name evidence="1" type="ORF">Fot_06467</name>
    <name evidence="2" type="ORF">Fot_06516</name>
</gene>
<name>A0ABD1WVY5_9LAMI</name>
<sequence length="120" mass="13585">MKVDELRSTIVGADDINAFRLENQTFRSELKVSKDAKAQAIYNITKYGTIQRMCVQAQKKAESQLRACQNMVHAKDKKIDRGPGRVIEGQGSVGQSWGPWLCRSQESDWDLGAVFFYDAR</sequence>
<evidence type="ECO:0000313" key="3">
    <source>
        <dbReference type="Proteomes" id="UP001604277"/>
    </source>
</evidence>
<evidence type="ECO:0000313" key="1">
    <source>
        <dbReference type="EMBL" id="KAL2552848.1"/>
    </source>
</evidence>
<reference evidence="1" key="2">
    <citation type="submission" date="2024-07" db="EMBL/GenBank/DDBJ databases">
        <title>Two chromosome-level genome assemblies of Korean endemic species Abeliophyllum distichum and Forsythia ovata (Oleaceae).</title>
        <authorList>
            <person name="Mun J.H."/>
        </authorList>
    </citation>
    <scope>NUCLEOTIDE SEQUENCE</scope>
    <source>
        <strain evidence="1">KNKB202402200001</strain>
        <tissue evidence="1">Leaf</tissue>
    </source>
</reference>
<dbReference type="AlphaFoldDB" id="A0ABD1WVY5"/>
<keyword evidence="3" id="KW-1185">Reference proteome</keyword>
<accession>A0ABD1WVY5</accession>
<dbReference type="EMBL" id="JBFOLJ010000002">
    <property type="protein sequence ID" value="KAL2552848.1"/>
    <property type="molecule type" value="Genomic_DNA"/>
</dbReference>
<dbReference type="Proteomes" id="UP001604277">
    <property type="component" value="Unassembled WGS sequence"/>
</dbReference>
<reference evidence="3" key="1">
    <citation type="submission" date="2024-07" db="EMBL/GenBank/DDBJ databases">
        <title>Two chromosome-level genome assemblies of Korean endemic species Abeliophyllum distichum and Forsythia ovata (Oleaceae).</title>
        <authorList>
            <person name="Jang H."/>
        </authorList>
    </citation>
    <scope>NUCLEOTIDE SEQUENCE [LARGE SCALE GENOMIC DNA]</scope>
</reference>
<evidence type="ECO:0000313" key="2">
    <source>
        <dbReference type="EMBL" id="KAL2552897.1"/>
    </source>
</evidence>
<comment type="caution">
    <text evidence="1">The sequence shown here is derived from an EMBL/GenBank/DDBJ whole genome shotgun (WGS) entry which is preliminary data.</text>
</comment>